<evidence type="ECO:0000256" key="5">
    <source>
        <dbReference type="ARBA" id="ARBA00022490"/>
    </source>
</evidence>
<dbReference type="PANTHER" id="PTHR12128">
    <property type="entry name" value="DIHYDRODIPICOLINATE SYNTHASE"/>
    <property type="match status" value="1"/>
</dbReference>
<evidence type="ECO:0000256" key="3">
    <source>
        <dbReference type="ARBA" id="ARBA00007592"/>
    </source>
</evidence>
<feature type="active site" description="Schiff-base intermediate with substrate" evidence="12 14">
    <location>
        <position position="166"/>
    </location>
</feature>
<feature type="site" description="Part of a proton relay during catalysis" evidence="12">
    <location>
        <position position="111"/>
    </location>
</feature>
<feature type="binding site" evidence="12 15">
    <location>
        <position position="208"/>
    </location>
    <ligand>
        <name>pyruvate</name>
        <dbReference type="ChEBI" id="CHEBI:15361"/>
    </ligand>
</feature>
<evidence type="ECO:0000256" key="13">
    <source>
        <dbReference type="PIRNR" id="PIRNR001365"/>
    </source>
</evidence>
<dbReference type="GO" id="GO:0019877">
    <property type="term" value="P:diaminopimelate biosynthetic process"/>
    <property type="evidence" value="ECO:0007669"/>
    <property type="project" value="UniProtKB-UniRule"/>
</dbReference>
<accession>A0A0K1PE53</accession>
<comment type="subcellular location">
    <subcellularLocation>
        <location evidence="12">Cytoplasm</location>
    </subcellularLocation>
</comment>
<dbReference type="AlphaFoldDB" id="A0A0K1PE53"/>
<keyword evidence="9 12" id="KW-0456">Lyase</keyword>
<evidence type="ECO:0000313" key="16">
    <source>
        <dbReference type="EMBL" id="AKU91772.1"/>
    </source>
</evidence>
<evidence type="ECO:0000256" key="10">
    <source>
        <dbReference type="ARBA" id="ARBA00023270"/>
    </source>
</evidence>
<evidence type="ECO:0000256" key="14">
    <source>
        <dbReference type="PIRSR" id="PIRSR001365-1"/>
    </source>
</evidence>
<dbReference type="PANTHER" id="PTHR12128:SF66">
    <property type="entry name" value="4-HYDROXY-2-OXOGLUTARATE ALDOLASE, MITOCHONDRIAL"/>
    <property type="match status" value="1"/>
</dbReference>
<dbReference type="HAMAP" id="MF_00418">
    <property type="entry name" value="DapA"/>
    <property type="match status" value="1"/>
</dbReference>
<evidence type="ECO:0000256" key="11">
    <source>
        <dbReference type="ARBA" id="ARBA00047836"/>
    </source>
</evidence>
<keyword evidence="10 12" id="KW-0704">Schiff base</keyword>
<dbReference type="SMART" id="SM01130">
    <property type="entry name" value="DHDPS"/>
    <property type="match status" value="1"/>
</dbReference>
<dbReference type="InterPro" id="IPR013785">
    <property type="entry name" value="Aldolase_TIM"/>
</dbReference>
<keyword evidence="6 12" id="KW-0028">Amino-acid biosynthesis</keyword>
<dbReference type="GO" id="GO:0005829">
    <property type="term" value="C:cytosol"/>
    <property type="evidence" value="ECO:0007669"/>
    <property type="project" value="TreeGrafter"/>
</dbReference>
<dbReference type="Proteomes" id="UP000055590">
    <property type="component" value="Chromosome"/>
</dbReference>
<dbReference type="EC" id="4.3.3.7" evidence="4 12"/>
<dbReference type="KEGG" id="vin:AKJ08_2159"/>
<proteinExistence type="inferred from homology"/>
<gene>
    <name evidence="12" type="primary">dapA</name>
    <name evidence="16" type="ORF">AKJ08_2159</name>
</gene>
<dbReference type="GO" id="GO:0008840">
    <property type="term" value="F:4-hydroxy-tetrahydrodipicolinate synthase activity"/>
    <property type="evidence" value="ECO:0007669"/>
    <property type="project" value="UniProtKB-UniRule"/>
</dbReference>
<evidence type="ECO:0000256" key="15">
    <source>
        <dbReference type="PIRSR" id="PIRSR001365-2"/>
    </source>
</evidence>
<evidence type="ECO:0000256" key="9">
    <source>
        <dbReference type="ARBA" id="ARBA00023239"/>
    </source>
</evidence>
<keyword evidence="5 12" id="KW-0963">Cytoplasm</keyword>
<reference evidence="16 17" key="1">
    <citation type="submission" date="2015-08" db="EMBL/GenBank/DDBJ databases">
        <authorList>
            <person name="Babu N.S."/>
            <person name="Beckwith C.J."/>
            <person name="Beseler K.G."/>
            <person name="Brison A."/>
            <person name="Carone J.V."/>
            <person name="Caskin T.P."/>
            <person name="Diamond M."/>
            <person name="Durham M.E."/>
            <person name="Foxe J.M."/>
            <person name="Go M."/>
            <person name="Henderson B.A."/>
            <person name="Jones I.B."/>
            <person name="McGettigan J.A."/>
            <person name="Micheletti S.J."/>
            <person name="Nasrallah M.E."/>
            <person name="Ortiz D."/>
            <person name="Piller C.R."/>
            <person name="Privatt S.R."/>
            <person name="Schneider S.L."/>
            <person name="Sharp S."/>
            <person name="Smith T.C."/>
            <person name="Stanton J.D."/>
            <person name="Ullery H.E."/>
            <person name="Wilson R.J."/>
            <person name="Serrano M.G."/>
            <person name="Buck G."/>
            <person name="Lee V."/>
            <person name="Wang Y."/>
            <person name="Carvalho R."/>
            <person name="Voegtly L."/>
            <person name="Shi R."/>
            <person name="Duckworth R."/>
            <person name="Johnson A."/>
            <person name="Loviza R."/>
            <person name="Walstead R."/>
            <person name="Shah Z."/>
            <person name="Kiflezghi M."/>
            <person name="Wade K."/>
            <person name="Ball S.L."/>
            <person name="Bradley K.W."/>
            <person name="Asai D.J."/>
            <person name="Bowman C.A."/>
            <person name="Russell D.A."/>
            <person name="Pope W.H."/>
            <person name="Jacobs-Sera D."/>
            <person name="Hendrix R.W."/>
            <person name="Hatfull G.F."/>
        </authorList>
    </citation>
    <scope>NUCLEOTIDE SEQUENCE [LARGE SCALE GENOMIC DNA]</scope>
    <source>
        <strain evidence="16 17">DSM 27710</strain>
    </source>
</reference>
<dbReference type="Pfam" id="PF00701">
    <property type="entry name" value="DHDPS"/>
    <property type="match status" value="1"/>
</dbReference>
<evidence type="ECO:0000256" key="12">
    <source>
        <dbReference type="HAMAP-Rule" id="MF_00418"/>
    </source>
</evidence>
<evidence type="ECO:0000256" key="1">
    <source>
        <dbReference type="ARBA" id="ARBA00003294"/>
    </source>
</evidence>
<comment type="catalytic activity">
    <reaction evidence="11 12">
        <text>L-aspartate 4-semialdehyde + pyruvate = (2S,4S)-4-hydroxy-2,3,4,5-tetrahydrodipicolinate + H2O + H(+)</text>
        <dbReference type="Rhea" id="RHEA:34171"/>
        <dbReference type="ChEBI" id="CHEBI:15361"/>
        <dbReference type="ChEBI" id="CHEBI:15377"/>
        <dbReference type="ChEBI" id="CHEBI:15378"/>
        <dbReference type="ChEBI" id="CHEBI:67139"/>
        <dbReference type="ChEBI" id="CHEBI:537519"/>
        <dbReference type="EC" id="4.3.3.7"/>
    </reaction>
</comment>
<dbReference type="CDD" id="cd00950">
    <property type="entry name" value="DHDPS"/>
    <property type="match status" value="1"/>
</dbReference>
<keyword evidence="8 12" id="KW-0457">Lysine biosynthesis</keyword>
<dbReference type="PATRIC" id="fig|1391653.3.peg.2257"/>
<dbReference type="STRING" id="1391653.AKJ08_2159"/>
<feature type="site" description="Part of a proton relay during catalysis" evidence="12">
    <location>
        <position position="47"/>
    </location>
</feature>
<evidence type="ECO:0000256" key="4">
    <source>
        <dbReference type="ARBA" id="ARBA00012086"/>
    </source>
</evidence>
<comment type="caution">
    <text evidence="12">Was originally thought to be a dihydrodipicolinate synthase (DHDPS), catalyzing the condensation of (S)-aspartate-beta-semialdehyde [(S)-ASA] and pyruvate to dihydrodipicolinate (DHDP). However, it was shown in E.coli that the product of the enzymatic reaction is not dihydrodipicolinate but in fact (4S)-4-hydroxy-2,3,4,5-tetrahydro-(2S)-dipicolinic acid (HTPA), and that the consecutive dehydration reaction leading to DHDP is not spontaneous but catalyzed by DapB.</text>
</comment>
<dbReference type="Gene3D" id="3.20.20.70">
    <property type="entry name" value="Aldolase class I"/>
    <property type="match status" value="1"/>
</dbReference>
<dbReference type="InterPro" id="IPR005263">
    <property type="entry name" value="DapA"/>
</dbReference>
<dbReference type="InterPro" id="IPR002220">
    <property type="entry name" value="DapA-like"/>
</dbReference>
<evidence type="ECO:0000256" key="8">
    <source>
        <dbReference type="ARBA" id="ARBA00023154"/>
    </source>
</evidence>
<comment type="pathway">
    <text evidence="2 12">Amino-acid biosynthesis; L-lysine biosynthesis via DAP pathway; (S)-tetrahydrodipicolinate from L-aspartate: step 3/4.</text>
</comment>
<comment type="similarity">
    <text evidence="3 12 13">Belongs to the DapA family.</text>
</comment>
<evidence type="ECO:0000313" key="17">
    <source>
        <dbReference type="Proteomes" id="UP000055590"/>
    </source>
</evidence>
<feature type="binding site" evidence="12 15">
    <location>
        <position position="48"/>
    </location>
    <ligand>
        <name>pyruvate</name>
        <dbReference type="ChEBI" id="CHEBI:15361"/>
    </ligand>
</feature>
<keyword evidence="17" id="KW-1185">Reference proteome</keyword>
<organism evidence="16 17">
    <name type="scientific">Vulgatibacter incomptus</name>
    <dbReference type="NCBI Taxonomy" id="1391653"/>
    <lineage>
        <taxon>Bacteria</taxon>
        <taxon>Pseudomonadati</taxon>
        <taxon>Myxococcota</taxon>
        <taxon>Myxococcia</taxon>
        <taxon>Myxococcales</taxon>
        <taxon>Cystobacterineae</taxon>
        <taxon>Vulgatibacteraceae</taxon>
        <taxon>Vulgatibacter</taxon>
    </lineage>
</organism>
<comment type="subunit">
    <text evidence="12">Homotetramer; dimer of dimers.</text>
</comment>
<name>A0A0K1PE53_9BACT</name>
<dbReference type="EMBL" id="CP012332">
    <property type="protein sequence ID" value="AKU91772.1"/>
    <property type="molecule type" value="Genomic_DNA"/>
</dbReference>
<dbReference type="PRINTS" id="PR00146">
    <property type="entry name" value="DHPICSNTHASE"/>
</dbReference>
<protein>
    <recommendedName>
        <fullName evidence="4 12">4-hydroxy-tetrahydrodipicolinate synthase</fullName>
        <shortName evidence="12">HTPA synthase</shortName>
        <ecNumber evidence="4 12">4.3.3.7</ecNumber>
    </recommendedName>
</protein>
<dbReference type="UniPathway" id="UPA00034">
    <property type="reaction ID" value="UER00017"/>
</dbReference>
<evidence type="ECO:0000256" key="7">
    <source>
        <dbReference type="ARBA" id="ARBA00022915"/>
    </source>
</evidence>
<feature type="active site" description="Proton donor/acceptor" evidence="12 14">
    <location>
        <position position="138"/>
    </location>
</feature>
<dbReference type="NCBIfam" id="TIGR00674">
    <property type="entry name" value="dapA"/>
    <property type="match status" value="1"/>
</dbReference>
<keyword evidence="7 12" id="KW-0220">Diaminopimelate biosynthesis</keyword>
<dbReference type="RefSeq" id="WP_050726039.1">
    <property type="nucleotide sequence ID" value="NZ_CP012332.1"/>
</dbReference>
<dbReference type="PIRSF" id="PIRSF001365">
    <property type="entry name" value="DHDPS"/>
    <property type="match status" value="1"/>
</dbReference>
<dbReference type="SUPFAM" id="SSF51569">
    <property type="entry name" value="Aldolase"/>
    <property type="match status" value="1"/>
</dbReference>
<dbReference type="OrthoDB" id="9782828at2"/>
<dbReference type="GO" id="GO:0009089">
    <property type="term" value="P:lysine biosynthetic process via diaminopimelate"/>
    <property type="evidence" value="ECO:0007669"/>
    <property type="project" value="UniProtKB-UniRule"/>
</dbReference>
<evidence type="ECO:0000256" key="2">
    <source>
        <dbReference type="ARBA" id="ARBA00005120"/>
    </source>
</evidence>
<sequence>MIKPELVGSFVALATPFRGGALDEAAYRALCESLLAQGTDGLVPCGTTGETPTLDEAEQRRCVAIAVEVGHKAGKPVIAGAGSNSTAQTARNVAAVRDAGADGALVVTPYYNKPTQAGIVEHYRAVAKAVPGFPIVAYVVPGRTGVDLLPDTYVALAEVEEVVAVKEATASLQRVIDIREKVGDRFTLLSGDDFTVLPFIAAGGKGVISVSANVAPRHMADLVHKALAGDLAEAGRIQVAMNALHRALFVESNPIPVKAALHMQGLFADEVRLPLLPAAAGTRKLLEDSLRSLGVLAS</sequence>
<comment type="function">
    <text evidence="1 12">Catalyzes the condensation of (S)-aspartate-beta-semialdehyde [(S)-ASA] and pyruvate to 4-hydroxy-tetrahydrodipicolinate (HTPA).</text>
</comment>
<evidence type="ECO:0000256" key="6">
    <source>
        <dbReference type="ARBA" id="ARBA00022605"/>
    </source>
</evidence>